<dbReference type="Pfam" id="PF00512">
    <property type="entry name" value="HisKA"/>
    <property type="match status" value="1"/>
</dbReference>
<reference evidence="9 10" key="1">
    <citation type="submission" date="2020-06" db="EMBL/GenBank/DDBJ databases">
        <title>Methanolobus halotolerans sp. nov., isolated from a saline lake Tus in Siberia.</title>
        <authorList>
            <person name="Shen Y."/>
            <person name="Chen S.-C."/>
            <person name="Lai M.-C."/>
            <person name="Huang H.-H."/>
            <person name="Chiu H.-H."/>
            <person name="Tang S.-L."/>
            <person name="Rogozin D.Y."/>
            <person name="Degermendzhy A.G."/>
        </authorList>
    </citation>
    <scope>NUCLEOTIDE SEQUENCE [LARGE SCALE GENOMIC DNA]</scope>
    <source>
        <strain evidence="9 10">DSM 21339</strain>
    </source>
</reference>
<keyword evidence="5 9" id="KW-0418">Kinase</keyword>
<name>A0A7D5ED29_9EURY</name>
<gene>
    <name evidence="9" type="ORF">HWN40_02395</name>
</gene>
<dbReference type="FunFam" id="3.30.565.10:FF:000010">
    <property type="entry name" value="Sensor histidine kinase RcsC"/>
    <property type="match status" value="1"/>
</dbReference>
<dbReference type="Pfam" id="PF02518">
    <property type="entry name" value="HATPase_c"/>
    <property type="match status" value="1"/>
</dbReference>
<dbReference type="InterPro" id="IPR013656">
    <property type="entry name" value="PAS_4"/>
</dbReference>
<dbReference type="PROSITE" id="PS50112">
    <property type="entry name" value="PAS"/>
    <property type="match status" value="2"/>
</dbReference>
<feature type="domain" description="PAS" evidence="7">
    <location>
        <begin position="44"/>
        <end position="114"/>
    </location>
</feature>
<keyword evidence="4" id="KW-0808">Transferase</keyword>
<dbReference type="SUPFAM" id="SSF47384">
    <property type="entry name" value="Homodimeric domain of signal transducing histidine kinase"/>
    <property type="match status" value="1"/>
</dbReference>
<dbReference type="EMBL" id="CP058215">
    <property type="protein sequence ID" value="QLC49196.1"/>
    <property type="molecule type" value="Genomic_DNA"/>
</dbReference>
<dbReference type="CDD" id="cd00130">
    <property type="entry name" value="PAS"/>
    <property type="match status" value="2"/>
</dbReference>
<dbReference type="Gene3D" id="3.30.565.10">
    <property type="entry name" value="Histidine kinase-like ATPase, C-terminal domain"/>
    <property type="match status" value="1"/>
</dbReference>
<dbReference type="InterPro" id="IPR004358">
    <property type="entry name" value="Sig_transdc_His_kin-like_C"/>
</dbReference>
<proteinExistence type="predicted"/>
<dbReference type="GO" id="GO:0009927">
    <property type="term" value="F:histidine phosphotransfer kinase activity"/>
    <property type="evidence" value="ECO:0007669"/>
    <property type="project" value="TreeGrafter"/>
</dbReference>
<organism evidence="9 10">
    <name type="scientific">Methanolobus zinderi</name>
    <dbReference type="NCBI Taxonomy" id="536044"/>
    <lineage>
        <taxon>Archaea</taxon>
        <taxon>Methanobacteriati</taxon>
        <taxon>Methanobacteriota</taxon>
        <taxon>Stenosarchaea group</taxon>
        <taxon>Methanomicrobia</taxon>
        <taxon>Methanosarcinales</taxon>
        <taxon>Methanosarcinaceae</taxon>
        <taxon>Methanolobus</taxon>
    </lineage>
</organism>
<evidence type="ECO:0000256" key="4">
    <source>
        <dbReference type="ARBA" id="ARBA00022679"/>
    </source>
</evidence>
<keyword evidence="3" id="KW-0597">Phosphoprotein</keyword>
<dbReference type="Gene3D" id="3.30.450.20">
    <property type="entry name" value="PAS domain"/>
    <property type="match status" value="2"/>
</dbReference>
<dbReference type="InterPro" id="IPR005467">
    <property type="entry name" value="His_kinase_dom"/>
</dbReference>
<dbReference type="SMART" id="SM00387">
    <property type="entry name" value="HATPase_c"/>
    <property type="match status" value="1"/>
</dbReference>
<evidence type="ECO:0000313" key="10">
    <source>
        <dbReference type="Proteomes" id="UP000509594"/>
    </source>
</evidence>
<dbReference type="Gene3D" id="1.10.287.130">
    <property type="match status" value="1"/>
</dbReference>
<dbReference type="SMART" id="SM00091">
    <property type="entry name" value="PAS"/>
    <property type="match status" value="2"/>
</dbReference>
<dbReference type="CDD" id="cd16922">
    <property type="entry name" value="HATPase_EvgS-ArcB-TorS-like"/>
    <property type="match status" value="1"/>
</dbReference>
<dbReference type="InterPro" id="IPR003661">
    <property type="entry name" value="HisK_dim/P_dom"/>
</dbReference>
<feature type="domain" description="PAC" evidence="8">
    <location>
        <begin position="116"/>
        <end position="167"/>
    </location>
</feature>
<dbReference type="InterPro" id="IPR036890">
    <property type="entry name" value="HATPase_C_sf"/>
</dbReference>
<dbReference type="InterPro" id="IPR013655">
    <property type="entry name" value="PAS_fold_3"/>
</dbReference>
<dbReference type="SUPFAM" id="SSF55874">
    <property type="entry name" value="ATPase domain of HSP90 chaperone/DNA topoisomerase II/histidine kinase"/>
    <property type="match status" value="1"/>
</dbReference>
<dbReference type="PRINTS" id="PR00344">
    <property type="entry name" value="BCTRLSENSOR"/>
</dbReference>
<dbReference type="Pfam" id="PF08447">
    <property type="entry name" value="PAS_3"/>
    <property type="match status" value="1"/>
</dbReference>
<evidence type="ECO:0000259" key="8">
    <source>
        <dbReference type="PROSITE" id="PS50113"/>
    </source>
</evidence>
<dbReference type="EC" id="2.7.13.3" evidence="2"/>
<evidence type="ECO:0000256" key="3">
    <source>
        <dbReference type="ARBA" id="ARBA00022553"/>
    </source>
</evidence>
<comment type="catalytic activity">
    <reaction evidence="1">
        <text>ATP + protein L-histidine = ADP + protein N-phospho-L-histidine.</text>
        <dbReference type="EC" id="2.7.13.3"/>
    </reaction>
</comment>
<dbReference type="SUPFAM" id="SSF55785">
    <property type="entry name" value="PYP-like sensor domain (PAS domain)"/>
    <property type="match status" value="2"/>
</dbReference>
<dbReference type="SMART" id="SM00388">
    <property type="entry name" value="HisKA"/>
    <property type="match status" value="1"/>
</dbReference>
<dbReference type="GO" id="GO:0000155">
    <property type="term" value="F:phosphorelay sensor kinase activity"/>
    <property type="evidence" value="ECO:0007669"/>
    <property type="project" value="InterPro"/>
</dbReference>
<dbReference type="RefSeq" id="WP_176964259.1">
    <property type="nucleotide sequence ID" value="NZ_CP058215.1"/>
</dbReference>
<dbReference type="KEGG" id="mzi:HWN40_02395"/>
<dbReference type="CDD" id="cd00082">
    <property type="entry name" value="HisKA"/>
    <property type="match status" value="1"/>
</dbReference>
<dbReference type="InterPro" id="IPR000014">
    <property type="entry name" value="PAS"/>
</dbReference>
<sequence>MEPQYSCTGSEERPKCNNDKELLEKHILDLERKLESRELELQLTRNFYEERLENLNDVLFAVDENGVFMYLNSAIENITGYKREEVLGKPFTKHVHPEDLPGLLKDIERTISGEKKPYMFRIIKKSGDIGYVHTTSRAIIKESKVVGINGLMVDIKKLKQVESRLKEERDIAQKYLDVVAVAILMIDREGNINLINKKGCEMLGFREDEALSKNWFDIYSPEYSREEEIEKYRKVMNREIDLPQHFESSVYIPDRGIRTFQWHNILLDDENGNIKGLLTSGEDITERKKAEKTLIMAKLIAENANRTKKEFISTISHELRTPLNHIIGYSQVLHEDNSGSLTVEQRKYAKVIEDSGDQLLKMVNSMISLCEIENGTLEIVENDFSFAAVINEIESFLMPVAKKKNLTLRFDINYSIDEIYSDEDKVRTIIYNLTHNAIKFTPPGGDVTVKVSSFGRDFIRISVIDTGIGISEKEQQKLFRPFCQADSSLNRRYNGTGLGLSLAYELVEMLGGKMHLKSEPGKGSTFSFTVPICRY</sequence>
<evidence type="ECO:0000259" key="7">
    <source>
        <dbReference type="PROSITE" id="PS50112"/>
    </source>
</evidence>
<dbReference type="PANTHER" id="PTHR43047:SF72">
    <property type="entry name" value="OSMOSENSING HISTIDINE PROTEIN KINASE SLN1"/>
    <property type="match status" value="1"/>
</dbReference>
<evidence type="ECO:0000256" key="1">
    <source>
        <dbReference type="ARBA" id="ARBA00000085"/>
    </source>
</evidence>
<dbReference type="PANTHER" id="PTHR43047">
    <property type="entry name" value="TWO-COMPONENT HISTIDINE PROTEIN KINASE"/>
    <property type="match status" value="1"/>
</dbReference>
<dbReference type="InterPro" id="IPR003594">
    <property type="entry name" value="HATPase_dom"/>
</dbReference>
<dbReference type="Proteomes" id="UP000509594">
    <property type="component" value="Chromosome"/>
</dbReference>
<dbReference type="NCBIfam" id="TIGR00229">
    <property type="entry name" value="sensory_box"/>
    <property type="match status" value="2"/>
</dbReference>
<protein>
    <recommendedName>
        <fullName evidence="2">histidine kinase</fullName>
        <ecNumber evidence="2">2.7.13.3</ecNumber>
    </recommendedName>
</protein>
<dbReference type="InterPro" id="IPR035965">
    <property type="entry name" value="PAS-like_dom_sf"/>
</dbReference>
<accession>A0A7D5ED29</accession>
<dbReference type="GeneID" id="55820488"/>
<dbReference type="Pfam" id="PF08448">
    <property type="entry name" value="PAS_4"/>
    <property type="match status" value="1"/>
</dbReference>
<dbReference type="PROSITE" id="PS50109">
    <property type="entry name" value="HIS_KIN"/>
    <property type="match status" value="1"/>
</dbReference>
<keyword evidence="10" id="KW-1185">Reference proteome</keyword>
<dbReference type="SMART" id="SM00086">
    <property type="entry name" value="PAC"/>
    <property type="match status" value="2"/>
</dbReference>
<evidence type="ECO:0000256" key="5">
    <source>
        <dbReference type="ARBA" id="ARBA00022777"/>
    </source>
</evidence>
<evidence type="ECO:0000313" key="9">
    <source>
        <dbReference type="EMBL" id="QLC49196.1"/>
    </source>
</evidence>
<dbReference type="AlphaFoldDB" id="A0A7D5ED29"/>
<dbReference type="PROSITE" id="PS50113">
    <property type="entry name" value="PAC"/>
    <property type="match status" value="2"/>
</dbReference>
<dbReference type="OrthoDB" id="342253at2157"/>
<feature type="domain" description="PAS" evidence="7">
    <location>
        <begin position="168"/>
        <end position="239"/>
    </location>
</feature>
<feature type="domain" description="PAC" evidence="8">
    <location>
        <begin position="244"/>
        <end position="296"/>
    </location>
</feature>
<evidence type="ECO:0000256" key="2">
    <source>
        <dbReference type="ARBA" id="ARBA00012438"/>
    </source>
</evidence>
<evidence type="ECO:0000259" key="6">
    <source>
        <dbReference type="PROSITE" id="PS50109"/>
    </source>
</evidence>
<dbReference type="InterPro" id="IPR001610">
    <property type="entry name" value="PAC"/>
</dbReference>
<dbReference type="GO" id="GO:0005886">
    <property type="term" value="C:plasma membrane"/>
    <property type="evidence" value="ECO:0007669"/>
    <property type="project" value="TreeGrafter"/>
</dbReference>
<feature type="domain" description="Histidine kinase" evidence="6">
    <location>
        <begin position="314"/>
        <end position="534"/>
    </location>
</feature>
<dbReference type="InterPro" id="IPR000700">
    <property type="entry name" value="PAS-assoc_C"/>
</dbReference>
<dbReference type="InterPro" id="IPR036097">
    <property type="entry name" value="HisK_dim/P_sf"/>
</dbReference>